<evidence type="ECO:0000256" key="2">
    <source>
        <dbReference type="ARBA" id="ARBA00022801"/>
    </source>
</evidence>
<accession>A0A7S4ASH4</accession>
<dbReference type="Pfam" id="PF02492">
    <property type="entry name" value="cobW"/>
    <property type="match status" value="1"/>
</dbReference>
<evidence type="ECO:0000256" key="4">
    <source>
        <dbReference type="ARBA" id="ARBA00034320"/>
    </source>
</evidence>
<dbReference type="InterPro" id="IPR015797">
    <property type="entry name" value="NUDIX_hydrolase-like_dom_sf"/>
</dbReference>
<dbReference type="CDD" id="cd03112">
    <property type="entry name" value="CobW-like"/>
    <property type="match status" value="1"/>
</dbReference>
<evidence type="ECO:0000313" key="8">
    <source>
        <dbReference type="EMBL" id="CAE0724597.1"/>
    </source>
</evidence>
<evidence type="ECO:0000259" key="7">
    <source>
        <dbReference type="SMART" id="SM00833"/>
    </source>
</evidence>
<dbReference type="SMART" id="SM00833">
    <property type="entry name" value="CobW_C"/>
    <property type="match status" value="1"/>
</dbReference>
<dbReference type="InterPro" id="IPR051927">
    <property type="entry name" value="Zn_Chap_cDPG_Synth"/>
</dbReference>
<dbReference type="GO" id="GO:0000166">
    <property type="term" value="F:nucleotide binding"/>
    <property type="evidence" value="ECO:0007669"/>
    <property type="project" value="UniProtKB-KW"/>
</dbReference>
<comment type="catalytic activity">
    <reaction evidence="5">
        <text>GTP + H2O = GDP + phosphate + H(+)</text>
        <dbReference type="Rhea" id="RHEA:19669"/>
        <dbReference type="ChEBI" id="CHEBI:15377"/>
        <dbReference type="ChEBI" id="CHEBI:15378"/>
        <dbReference type="ChEBI" id="CHEBI:37565"/>
        <dbReference type="ChEBI" id="CHEBI:43474"/>
        <dbReference type="ChEBI" id="CHEBI:58189"/>
    </reaction>
    <physiologicalReaction direction="left-to-right" evidence="5">
        <dbReference type="Rhea" id="RHEA:19670"/>
    </physiologicalReaction>
</comment>
<dbReference type="InterPro" id="IPR036627">
    <property type="entry name" value="CobW-likC_sf"/>
</dbReference>
<dbReference type="SUPFAM" id="SSF52540">
    <property type="entry name" value="P-loop containing nucleoside triphosphate hydrolases"/>
    <property type="match status" value="1"/>
</dbReference>
<dbReference type="Gene3D" id="3.40.50.300">
    <property type="entry name" value="P-loop containing nucleotide triphosphate hydrolases"/>
    <property type="match status" value="1"/>
</dbReference>
<dbReference type="InterPro" id="IPR027417">
    <property type="entry name" value="P-loop_NTPase"/>
</dbReference>
<feature type="region of interest" description="Disordered" evidence="6">
    <location>
        <begin position="163"/>
        <end position="187"/>
    </location>
</feature>
<evidence type="ECO:0000256" key="3">
    <source>
        <dbReference type="ARBA" id="ARBA00023186"/>
    </source>
</evidence>
<dbReference type="GO" id="GO:0016787">
    <property type="term" value="F:hydrolase activity"/>
    <property type="evidence" value="ECO:0007669"/>
    <property type="project" value="UniProtKB-KW"/>
</dbReference>
<evidence type="ECO:0000256" key="6">
    <source>
        <dbReference type="SAM" id="MobiDB-lite"/>
    </source>
</evidence>
<feature type="region of interest" description="Disordered" evidence="6">
    <location>
        <begin position="1016"/>
        <end position="1044"/>
    </location>
</feature>
<reference evidence="8" key="1">
    <citation type="submission" date="2021-01" db="EMBL/GenBank/DDBJ databases">
        <authorList>
            <person name="Corre E."/>
            <person name="Pelletier E."/>
            <person name="Niang G."/>
            <person name="Scheremetjew M."/>
            <person name="Finn R."/>
            <person name="Kale V."/>
            <person name="Holt S."/>
            <person name="Cochrane G."/>
            <person name="Meng A."/>
            <person name="Brown T."/>
            <person name="Cohen L."/>
        </authorList>
    </citation>
    <scope>NUCLEOTIDE SEQUENCE</scope>
    <source>
        <strain evidence="8">10249 10 AB</strain>
    </source>
</reference>
<comment type="similarity">
    <text evidence="4">Belongs to the SIMIBI class G3E GTPase family. ZNG1 subfamily.</text>
</comment>
<keyword evidence="1" id="KW-0547">Nucleotide-binding</keyword>
<feature type="compositionally biased region" description="Basic and acidic residues" evidence="6">
    <location>
        <begin position="532"/>
        <end position="543"/>
    </location>
</feature>
<feature type="region of interest" description="Disordered" evidence="6">
    <location>
        <begin position="273"/>
        <end position="294"/>
    </location>
</feature>
<dbReference type="InterPro" id="IPR003495">
    <property type="entry name" value="CobW/HypB/UreG_nucleotide-bd"/>
</dbReference>
<organism evidence="8">
    <name type="scientific">Pseudo-nitzschia australis</name>
    <dbReference type="NCBI Taxonomy" id="44445"/>
    <lineage>
        <taxon>Eukaryota</taxon>
        <taxon>Sar</taxon>
        <taxon>Stramenopiles</taxon>
        <taxon>Ochrophyta</taxon>
        <taxon>Bacillariophyta</taxon>
        <taxon>Bacillariophyceae</taxon>
        <taxon>Bacillariophycidae</taxon>
        <taxon>Bacillariales</taxon>
        <taxon>Bacillariaceae</taxon>
        <taxon>Pseudo-nitzschia</taxon>
    </lineage>
</organism>
<sequence length="1044" mass="116458">MSRKAREDQTAWKMPLLYTFVGEYGPFKTKRYEPINNTLVWLCNGNSNGNSTKREEGRHPMFSLAGPIQQELLFRGSDSNTDSERFSTVLVVDISDMFDAQDDYEEALAKEIEQVDLTKRFGKKMLRLFQKLLLQGVIVAAQGELCVILLKLYQAIQKMDDSYNQKGDNSGSNKKKNSNNNSNNNNTISELWLLDPKLSPKYVNTHLVMDPNNKNNKYPVQLNVVRTSSSSKSSSNRISVLKHFFPVLGTELVIDNQDNGETMHNWFSVIAQRRQHKHQRQNQGSDASPPEPYDSSICNDLGKMLFVSQMKVAMDRYSKQYERTYSDVTSELPLIAASATNDHENEESTALDRSAIDWSACERHVGALILRGNRCVLARSLSKQWTGMRIPSLVPKQDETTHAAAIRAATEFTGVDASELKPLPHILPVAVYAPNGRSILVELYPLYAKHAPPDGPLEDADMEDDETPYDWYTYTNAIAKLDKSSVTALQNMALNLVQAANVGLVPAKWGGVFGQEFQLQGARAPGGTSTETKTKTATEERQNHTSNGNDNDSSLMLLEATVEEWKPTRQGDILQDVRKANTALEQKINTRKGHDGKRSAKLPVTLLSGFLGSGKTTLLSHILSNYEGLKVAILVNDMGEINIDAALIKSTVSVRQREEHMVELSNGCICCTLREDLLVEVASIAADTSIDYLLIESTGVSEPMPVAETFTFEDSTGLRLGDIAEIDTLVTVVDGSRFMTEMNSLESLQARNWHADPEDQRTISHLLCDQVEFANVIVLNKCDLIGEEDQMQVKTLIQKMNPSAKLIESKFSCVPLDSVLGTGLFSMSEAEKHEGWLQEARLGEHTPETEEYGIGSFTYRATRPFLPHKLNQVLEDLLGGSQPPFDSSIVIRAKGFVWLANCSQLQGDFSLAGNHYSLLPGNPWWAEIDKTHWPENLERQIAPLWREPYGDRQQEIVLIGQALNQEAICQAFDQCLVSVDSMKVGQEVWDKIVQGAGDPFAETWDAAIALAQKEHLGSHDHDHNHSHKHNDHDHVDYNSANLVG</sequence>
<gene>
    <name evidence="8" type="ORF">PAUS00366_LOCUS17354</name>
</gene>
<keyword evidence="2" id="KW-0378">Hydrolase</keyword>
<protein>
    <recommendedName>
        <fullName evidence="7">CobW C-terminal domain-containing protein</fullName>
    </recommendedName>
</protein>
<proteinExistence type="inferred from homology"/>
<dbReference type="SUPFAM" id="SSF55811">
    <property type="entry name" value="Nudix"/>
    <property type="match status" value="1"/>
</dbReference>
<evidence type="ECO:0000256" key="5">
    <source>
        <dbReference type="ARBA" id="ARBA00049117"/>
    </source>
</evidence>
<keyword evidence="3" id="KW-0143">Chaperone</keyword>
<feature type="region of interest" description="Disordered" evidence="6">
    <location>
        <begin position="521"/>
        <end position="553"/>
    </location>
</feature>
<dbReference type="Gene3D" id="3.30.1220.10">
    <property type="entry name" value="CobW-like, C-terminal domain"/>
    <property type="match status" value="1"/>
</dbReference>
<dbReference type="AlphaFoldDB" id="A0A7S4ASH4"/>
<dbReference type="Pfam" id="PF07683">
    <property type="entry name" value="CobW_C"/>
    <property type="match status" value="1"/>
</dbReference>
<feature type="domain" description="CobW C-terminal" evidence="7">
    <location>
        <begin position="854"/>
        <end position="976"/>
    </location>
</feature>
<dbReference type="PANTHER" id="PTHR43603">
    <property type="entry name" value="COBW DOMAIN-CONTAINING PROTEIN DDB_G0274527"/>
    <property type="match status" value="1"/>
</dbReference>
<name>A0A7S4ASH4_9STRA</name>
<dbReference type="PANTHER" id="PTHR43603:SF1">
    <property type="entry name" value="ZINC-REGULATED GTPASE METALLOPROTEIN ACTIVATOR 1"/>
    <property type="match status" value="1"/>
</dbReference>
<feature type="compositionally biased region" description="Polar residues" evidence="6">
    <location>
        <begin position="544"/>
        <end position="553"/>
    </location>
</feature>
<feature type="compositionally biased region" description="Low complexity" evidence="6">
    <location>
        <begin position="164"/>
        <end position="186"/>
    </location>
</feature>
<evidence type="ECO:0000256" key="1">
    <source>
        <dbReference type="ARBA" id="ARBA00022741"/>
    </source>
</evidence>
<dbReference type="EMBL" id="HBIX01025238">
    <property type="protein sequence ID" value="CAE0724597.1"/>
    <property type="molecule type" value="Transcribed_RNA"/>
</dbReference>
<dbReference type="InterPro" id="IPR011629">
    <property type="entry name" value="CobW-like_C"/>
</dbReference>